<protein>
    <submittedName>
        <fullName evidence="4">NADH dehydrogenase subunit E</fullName>
    </submittedName>
</protein>
<dbReference type="EMBL" id="LAXI01000007">
    <property type="protein sequence ID" value="KRS17376.1"/>
    <property type="molecule type" value="Genomic_DNA"/>
</dbReference>
<reference evidence="4 6" key="2">
    <citation type="submission" date="2018-08" db="EMBL/GenBank/DDBJ databases">
        <title>Genetic Globetrotter - A new plasmid hitch-hiking vast phylogenetic and geographic distances.</title>
        <authorList>
            <person name="Vollmers J."/>
            <person name="Petersen J."/>
        </authorList>
    </citation>
    <scope>NUCLEOTIDE SEQUENCE [LARGE SCALE GENOMIC DNA]</scope>
    <source>
        <strain evidence="4 6">DSM 26383</strain>
    </source>
</reference>
<dbReference type="RefSeq" id="WP_057816540.1">
    <property type="nucleotide sequence ID" value="NZ_CP031598.1"/>
</dbReference>
<dbReference type="Gene3D" id="1.10.150.20">
    <property type="entry name" value="5' to 3' exonuclease, C-terminal subdomain"/>
    <property type="match status" value="1"/>
</dbReference>
<keyword evidence="2" id="KW-0472">Membrane</keyword>
<evidence type="ECO:0000256" key="1">
    <source>
        <dbReference type="SAM" id="MobiDB-lite"/>
    </source>
</evidence>
<dbReference type="OrthoDB" id="9807941at2"/>
<dbReference type="Proteomes" id="UP000325785">
    <property type="component" value="Chromosome"/>
</dbReference>
<reference evidence="3 5" key="1">
    <citation type="submission" date="2015-04" db="EMBL/GenBank/DDBJ databases">
        <title>The draft genome sequence of Roseovarius indicus B108T.</title>
        <authorList>
            <person name="Li G."/>
            <person name="Lai Q."/>
            <person name="Shao Z."/>
            <person name="Yan P."/>
        </authorList>
    </citation>
    <scope>NUCLEOTIDE SEQUENCE [LARGE SCALE GENOMIC DNA]</scope>
    <source>
        <strain evidence="3 5">B108</strain>
    </source>
</reference>
<proteinExistence type="predicted"/>
<keyword evidence="2" id="KW-0812">Transmembrane</keyword>
<feature type="compositionally biased region" description="Low complexity" evidence="1">
    <location>
        <begin position="99"/>
        <end position="112"/>
    </location>
</feature>
<dbReference type="KEGG" id="rid:RIdsm_02354"/>
<feature type="transmembrane region" description="Helical" evidence="2">
    <location>
        <begin position="12"/>
        <end position="31"/>
    </location>
</feature>
<feature type="compositionally biased region" description="Pro residues" evidence="1">
    <location>
        <begin position="88"/>
        <end position="98"/>
    </location>
</feature>
<evidence type="ECO:0000313" key="3">
    <source>
        <dbReference type="EMBL" id="KRS17376.1"/>
    </source>
</evidence>
<gene>
    <name evidence="4" type="ORF">RIdsm_02354</name>
    <name evidence="3" type="ORF">XM52_12820</name>
</gene>
<feature type="compositionally biased region" description="Low complexity" evidence="1">
    <location>
        <begin position="137"/>
        <end position="153"/>
    </location>
</feature>
<feature type="compositionally biased region" description="Basic and acidic residues" evidence="1">
    <location>
        <begin position="125"/>
        <end position="136"/>
    </location>
</feature>
<accession>A0A0T5P8C4</accession>
<evidence type="ECO:0000313" key="4">
    <source>
        <dbReference type="EMBL" id="QEW26554.1"/>
    </source>
</evidence>
<keyword evidence="5" id="KW-1185">Reference proteome</keyword>
<dbReference type="Proteomes" id="UP000051401">
    <property type="component" value="Unassembled WGS sequence"/>
</dbReference>
<organism evidence="3 5">
    <name type="scientific">Roseovarius indicus</name>
    <dbReference type="NCBI Taxonomy" id="540747"/>
    <lineage>
        <taxon>Bacteria</taxon>
        <taxon>Pseudomonadati</taxon>
        <taxon>Pseudomonadota</taxon>
        <taxon>Alphaproteobacteria</taxon>
        <taxon>Rhodobacterales</taxon>
        <taxon>Roseobacteraceae</taxon>
        <taxon>Roseovarius</taxon>
    </lineage>
</organism>
<name>A0A0T5P8C4_9RHOB</name>
<dbReference type="AlphaFoldDB" id="A0A0T5P8C4"/>
<dbReference type="EMBL" id="CP031598">
    <property type="protein sequence ID" value="QEW26554.1"/>
    <property type="molecule type" value="Genomic_DNA"/>
</dbReference>
<sequence length="247" mass="25176">MANSNSGLSCSAGCWLMAAGAGVVALILMLTLGSVGFIGSIFLSGVIFVVLGLLFGFLFCRELPQSGVATAGKAAPAAKPAPAAEAPTPAPATEPAPASPATAAAPAAEASAVKSGTQLPGEEELASRKGEWKYEGGADAPKAAPKAAASDGGSKPEGLSEPRGGKADNLKEIKGVGPKLEQLLNSMGFYHFDQIASWGPAEVAWVDENLEGFRGRVTRDNWVEQAKTLAGGGETEFSKRVEDGDVY</sequence>
<evidence type="ECO:0000313" key="5">
    <source>
        <dbReference type="Proteomes" id="UP000051401"/>
    </source>
</evidence>
<dbReference type="STRING" id="540747.SAMN04488031_101988"/>
<feature type="region of interest" description="Disordered" evidence="1">
    <location>
        <begin position="79"/>
        <end position="172"/>
    </location>
</feature>
<feature type="compositionally biased region" description="Basic and acidic residues" evidence="1">
    <location>
        <begin position="158"/>
        <end position="172"/>
    </location>
</feature>
<keyword evidence="2" id="KW-1133">Transmembrane helix</keyword>
<feature type="transmembrane region" description="Helical" evidence="2">
    <location>
        <begin position="37"/>
        <end position="60"/>
    </location>
</feature>
<evidence type="ECO:0000313" key="6">
    <source>
        <dbReference type="Proteomes" id="UP000325785"/>
    </source>
</evidence>
<evidence type="ECO:0000256" key="2">
    <source>
        <dbReference type="SAM" id="Phobius"/>
    </source>
</evidence>
<dbReference type="PATRIC" id="fig|540747.5.peg.5599"/>